<dbReference type="PROSITE" id="PS50994">
    <property type="entry name" value="INTEGRASE"/>
    <property type="match status" value="1"/>
</dbReference>
<dbReference type="InterPro" id="IPR012337">
    <property type="entry name" value="RNaseH-like_sf"/>
</dbReference>
<dbReference type="PANTHER" id="PTHR46889:SF4">
    <property type="entry name" value="TRANSPOSASE INSO FOR INSERTION SEQUENCE ELEMENT IS911B-RELATED"/>
    <property type="match status" value="1"/>
</dbReference>
<dbReference type="GO" id="GO:0046872">
    <property type="term" value="F:metal ion binding"/>
    <property type="evidence" value="ECO:0007669"/>
    <property type="project" value="UniProtKB-KW"/>
</dbReference>
<dbReference type="InterPro" id="IPR036397">
    <property type="entry name" value="RNaseH_sf"/>
</dbReference>
<accession>H5X1V8</accession>
<dbReference type="STRING" id="882083.SacmaDRAFT_3820"/>
<dbReference type="AlphaFoldDB" id="H5X1V8"/>
<dbReference type="Pfam" id="PF00665">
    <property type="entry name" value="rve"/>
    <property type="match status" value="1"/>
</dbReference>
<dbReference type="GO" id="GO:0003676">
    <property type="term" value="F:nucleic acid binding"/>
    <property type="evidence" value="ECO:0007669"/>
    <property type="project" value="InterPro"/>
</dbReference>
<dbReference type="EMBL" id="CM001439">
    <property type="protein sequence ID" value="EHR52027.1"/>
    <property type="molecule type" value="Genomic_DNA"/>
</dbReference>
<keyword evidence="6" id="KW-1185">Reference proteome</keyword>
<feature type="domain" description="Integrase catalytic" evidence="4">
    <location>
        <begin position="41"/>
        <end position="130"/>
    </location>
</feature>
<gene>
    <name evidence="5" type="ORF">SacmaDRAFT_3820</name>
</gene>
<dbReference type="PANTHER" id="PTHR46889">
    <property type="entry name" value="TRANSPOSASE INSF FOR INSERTION SEQUENCE IS3B-RELATED"/>
    <property type="match status" value="1"/>
</dbReference>
<dbReference type="InterPro" id="IPR050900">
    <property type="entry name" value="Transposase_IS3/IS150/IS904"/>
</dbReference>
<evidence type="ECO:0000259" key="4">
    <source>
        <dbReference type="PROSITE" id="PS50994"/>
    </source>
</evidence>
<name>H5X1V8_9PSEU</name>
<protein>
    <submittedName>
        <fullName evidence="5">Transposase</fullName>
    </submittedName>
</protein>
<dbReference type="Gene3D" id="3.30.420.10">
    <property type="entry name" value="Ribonuclease H-like superfamily/Ribonuclease H"/>
    <property type="match status" value="1"/>
</dbReference>
<dbReference type="InterPro" id="IPR027806">
    <property type="entry name" value="HARBI1_dom"/>
</dbReference>
<dbReference type="InterPro" id="IPR001584">
    <property type="entry name" value="Integrase_cat-core"/>
</dbReference>
<comment type="cofactor">
    <cofactor evidence="1">
        <name>a divalent metal cation</name>
        <dbReference type="ChEBI" id="CHEBI:60240"/>
    </cofactor>
</comment>
<evidence type="ECO:0000256" key="2">
    <source>
        <dbReference type="ARBA" id="ARBA00022723"/>
    </source>
</evidence>
<keyword evidence="2" id="KW-0479">Metal-binding</keyword>
<dbReference type="SUPFAM" id="SSF53098">
    <property type="entry name" value="Ribonuclease H-like"/>
    <property type="match status" value="1"/>
</dbReference>
<organism evidence="5 6">
    <name type="scientific">Saccharomonospora marina XMU15</name>
    <dbReference type="NCBI Taxonomy" id="882083"/>
    <lineage>
        <taxon>Bacteria</taxon>
        <taxon>Bacillati</taxon>
        <taxon>Actinomycetota</taxon>
        <taxon>Actinomycetes</taxon>
        <taxon>Pseudonocardiales</taxon>
        <taxon>Pseudonocardiaceae</taxon>
        <taxon>Saccharomonospora</taxon>
    </lineage>
</organism>
<sequence length="283" mass="30677">MIFGLWSLAVQQIFSLHAKKKGLHRKAGPPVHDDLVRREFTAAAPNLTWLTDITEHPTSEGKLYLCAIKDCHSNKILGYSIDSHMRVSLAVAALRNAIALRDPAGVVVHSDRGAQFRSAAYRRLLRAHGLTGSMGRVGACGDNAAMGKHRKHGVNVQVIASPDGTILWVSGDLPGATHDTAAAGSGNILAALRDAGLIALGDKGYHGYDPTGEHVITPYKGRNKPESQTDANRAHARHRGPGERANAQLKTWRILRKLRNCPRRADRLTKATHVLQNHEPANG</sequence>
<dbReference type="Pfam" id="PF13359">
    <property type="entry name" value="DDE_Tnp_4"/>
    <property type="match status" value="1"/>
</dbReference>
<dbReference type="eggNOG" id="COG2801">
    <property type="taxonomic scope" value="Bacteria"/>
</dbReference>
<evidence type="ECO:0000313" key="6">
    <source>
        <dbReference type="Proteomes" id="UP000004926"/>
    </source>
</evidence>
<reference evidence="5 6" key="1">
    <citation type="journal article" date="2012" name="Stand. Genomic Sci.">
        <title>Genome sequence of the ocean sediment bacterium Saccharomonospora marina type strain (XMU15(T)).</title>
        <authorList>
            <person name="Klenk H.P."/>
            <person name="Lu M."/>
            <person name="Lucas S."/>
            <person name="Lapidus A."/>
            <person name="Copeland A."/>
            <person name="Pitluck S."/>
            <person name="Goodwin L.A."/>
            <person name="Han C."/>
            <person name="Tapia R."/>
            <person name="Brambilla E.M."/>
            <person name="Potter G."/>
            <person name="Land M."/>
            <person name="Ivanova N."/>
            <person name="Rohde M."/>
            <person name="Goker M."/>
            <person name="Detter J.C."/>
            <person name="Li W.J."/>
            <person name="Kyrpides N.C."/>
            <person name="Woyke T."/>
        </authorList>
    </citation>
    <scope>NUCLEOTIDE SEQUENCE [LARGE SCALE GENOMIC DNA]</scope>
    <source>
        <strain evidence="5 6">XMU15</strain>
    </source>
</reference>
<dbReference type="HOGENOM" id="CLU_983132_0_0_11"/>
<dbReference type="Proteomes" id="UP000004926">
    <property type="component" value="Chromosome"/>
</dbReference>
<proteinExistence type="predicted"/>
<dbReference type="GO" id="GO:0015074">
    <property type="term" value="P:DNA integration"/>
    <property type="evidence" value="ECO:0007669"/>
    <property type="project" value="InterPro"/>
</dbReference>
<evidence type="ECO:0000256" key="1">
    <source>
        <dbReference type="ARBA" id="ARBA00001968"/>
    </source>
</evidence>
<evidence type="ECO:0000313" key="5">
    <source>
        <dbReference type="EMBL" id="EHR52027.1"/>
    </source>
</evidence>
<feature type="region of interest" description="Disordered" evidence="3">
    <location>
        <begin position="217"/>
        <end position="245"/>
    </location>
</feature>
<evidence type="ECO:0000256" key="3">
    <source>
        <dbReference type="SAM" id="MobiDB-lite"/>
    </source>
</evidence>